<protein>
    <submittedName>
        <fullName evidence="3">Uncharacterized protein</fullName>
    </submittedName>
</protein>
<feature type="compositionally biased region" description="Polar residues" evidence="1">
    <location>
        <begin position="272"/>
        <end position="288"/>
    </location>
</feature>
<name>A0AAV9WUY3_9PEZI</name>
<feature type="region of interest" description="Disordered" evidence="1">
    <location>
        <begin position="259"/>
        <end position="288"/>
    </location>
</feature>
<keyword evidence="2" id="KW-0732">Signal</keyword>
<dbReference type="AlphaFoldDB" id="A0AAV9WUY3"/>
<feature type="compositionally biased region" description="Low complexity" evidence="1">
    <location>
        <begin position="66"/>
        <end position="173"/>
    </location>
</feature>
<feature type="compositionally biased region" description="Low complexity" evidence="1">
    <location>
        <begin position="183"/>
        <end position="205"/>
    </location>
</feature>
<evidence type="ECO:0000256" key="1">
    <source>
        <dbReference type="SAM" id="MobiDB-lite"/>
    </source>
</evidence>
<keyword evidence="4" id="KW-1185">Reference proteome</keyword>
<evidence type="ECO:0000313" key="3">
    <source>
        <dbReference type="EMBL" id="KAK6526268.1"/>
    </source>
</evidence>
<organism evidence="3 4">
    <name type="scientific">Orbilia ellipsospora</name>
    <dbReference type="NCBI Taxonomy" id="2528407"/>
    <lineage>
        <taxon>Eukaryota</taxon>
        <taxon>Fungi</taxon>
        <taxon>Dikarya</taxon>
        <taxon>Ascomycota</taxon>
        <taxon>Pezizomycotina</taxon>
        <taxon>Orbiliomycetes</taxon>
        <taxon>Orbiliales</taxon>
        <taxon>Orbiliaceae</taxon>
        <taxon>Orbilia</taxon>
    </lineage>
</organism>
<feature type="region of interest" description="Disordered" evidence="1">
    <location>
        <begin position="62"/>
        <end position="216"/>
    </location>
</feature>
<gene>
    <name evidence="3" type="ORF">TWF694_004872</name>
</gene>
<evidence type="ECO:0000256" key="2">
    <source>
        <dbReference type="SAM" id="SignalP"/>
    </source>
</evidence>
<accession>A0AAV9WUY3</accession>
<proteinExistence type="predicted"/>
<sequence length="311" mass="31170">MHRPHSVLSAISFFLLAFLALNLIPSVQAYADSNALEKLKALKRSQQQPYPAVLRAPFNLLKRQGDSSPSDTSLPSNSSSTAAPETSTSSVASTIDTSSVSSVGTTTQNDSSSSTTSLPPTSATTSAPAGSTTSDGTPTTPSSANLPTSTNNSVNSDVSSSGSGGMSSTSEPPSQGPSSTGVAPNTSSSNSPATGTSSNGNGSPTMGDSSSVPTSNVKTTLDISAKSTFTSPYSTSTVTLPGGGFSTVTQYLVVVPTLPPTQPQSPEESQTMSGSASLHTNAATPQQSTPMQGSLAALVAFVGYIIGIAVF</sequence>
<dbReference type="EMBL" id="JAVHJO010000016">
    <property type="protein sequence ID" value="KAK6526268.1"/>
    <property type="molecule type" value="Genomic_DNA"/>
</dbReference>
<feature type="compositionally biased region" description="Polar residues" evidence="1">
    <location>
        <begin position="206"/>
        <end position="216"/>
    </location>
</feature>
<dbReference type="Proteomes" id="UP001365542">
    <property type="component" value="Unassembled WGS sequence"/>
</dbReference>
<evidence type="ECO:0000313" key="4">
    <source>
        <dbReference type="Proteomes" id="UP001365542"/>
    </source>
</evidence>
<comment type="caution">
    <text evidence="3">The sequence shown here is derived from an EMBL/GenBank/DDBJ whole genome shotgun (WGS) entry which is preliminary data.</text>
</comment>
<feature type="signal peptide" evidence="2">
    <location>
        <begin position="1"/>
        <end position="29"/>
    </location>
</feature>
<reference evidence="3 4" key="1">
    <citation type="submission" date="2019-10" db="EMBL/GenBank/DDBJ databases">
        <authorList>
            <person name="Palmer J.M."/>
        </authorList>
    </citation>
    <scope>NUCLEOTIDE SEQUENCE [LARGE SCALE GENOMIC DNA]</scope>
    <source>
        <strain evidence="3 4">TWF694</strain>
    </source>
</reference>
<feature type="chain" id="PRO_5043339785" evidence="2">
    <location>
        <begin position="30"/>
        <end position="311"/>
    </location>
</feature>